<name>A0A840G2S2_RHOTE</name>
<dbReference type="AlphaFoldDB" id="A0A840G2S2"/>
<accession>A0A840G2S2</accession>
<evidence type="ECO:0000313" key="3">
    <source>
        <dbReference type="Proteomes" id="UP000587070"/>
    </source>
</evidence>
<proteinExistence type="predicted"/>
<sequence>MARVSFFMILSSYPPSYPIRPARGQGGKLCPRSRHARAGAYTPRKREQGTPLTCIPHPRPGFITKTRKGGTPPLSKLPHEKKSLSGRSRAIDRLEILPPLPGSHCPPISTNPARQQRKQTCPPHPIRDGFQGFRLSYPSFLTGTTGTTGTLQANPCHCWAWPVKLCLCHWDNTGTRWDTRYQEGAERRTDQP</sequence>
<reference evidence="2 3" key="1">
    <citation type="submission" date="2020-08" db="EMBL/GenBank/DDBJ databases">
        <title>Genome sequencing of Purple Non-Sulfur Bacteria from various extreme environments.</title>
        <authorList>
            <person name="Mayer M."/>
        </authorList>
    </citation>
    <scope>NUCLEOTIDE SEQUENCE [LARGE SCALE GENOMIC DNA]</scope>
    <source>
        <strain evidence="2 3">2761</strain>
    </source>
</reference>
<comment type="caution">
    <text evidence="2">The sequence shown here is derived from an EMBL/GenBank/DDBJ whole genome shotgun (WGS) entry which is preliminary data.</text>
</comment>
<organism evidence="2 3">
    <name type="scientific">Rhodocyclus tenuis</name>
    <name type="common">Rhodospirillum tenue</name>
    <dbReference type="NCBI Taxonomy" id="1066"/>
    <lineage>
        <taxon>Bacteria</taxon>
        <taxon>Pseudomonadati</taxon>
        <taxon>Pseudomonadota</taxon>
        <taxon>Betaproteobacteria</taxon>
        <taxon>Rhodocyclales</taxon>
        <taxon>Rhodocyclaceae</taxon>
        <taxon>Rhodocyclus</taxon>
    </lineage>
</organism>
<keyword evidence="3" id="KW-1185">Reference proteome</keyword>
<evidence type="ECO:0000256" key="1">
    <source>
        <dbReference type="SAM" id="MobiDB-lite"/>
    </source>
</evidence>
<dbReference type="EMBL" id="JACIGE010000002">
    <property type="protein sequence ID" value="MBB4246235.1"/>
    <property type="molecule type" value="Genomic_DNA"/>
</dbReference>
<dbReference type="Proteomes" id="UP000587070">
    <property type="component" value="Unassembled WGS sequence"/>
</dbReference>
<protein>
    <submittedName>
        <fullName evidence="2">Uncharacterized protein</fullName>
    </submittedName>
</protein>
<feature type="region of interest" description="Disordered" evidence="1">
    <location>
        <begin position="58"/>
        <end position="85"/>
    </location>
</feature>
<evidence type="ECO:0000313" key="2">
    <source>
        <dbReference type="EMBL" id="MBB4246235.1"/>
    </source>
</evidence>
<gene>
    <name evidence="2" type="ORF">GGD90_000592</name>
</gene>